<dbReference type="PANTHER" id="PTHR40018:SF1">
    <property type="entry name" value="[PSI+] INDUCTION PROTEIN 2"/>
    <property type="match status" value="1"/>
</dbReference>
<dbReference type="InterPro" id="IPR037504">
    <property type="entry name" value="PSI_induc_2"/>
</dbReference>
<sequence length="175" mass="20172">MIFRRDFTDDVKNTAKSFKNWNSCMADKPCKIIAIVGICLACIVGLWLIGGLLTCVRQGVTGISGFICWCCNCNERDNSYPNNNYNHGYNPHMTPSYQPQQPMMYRSPPDVVYQPIERGYYEESTQNIPDYGYYSERNQKSNSVFELEQDFDLEGQRIKAQQKKNNGYVQAPYPT</sequence>
<feature type="transmembrane region" description="Helical" evidence="1">
    <location>
        <begin position="32"/>
        <end position="53"/>
    </location>
</feature>
<keyword evidence="1" id="KW-0472">Membrane</keyword>
<keyword evidence="3" id="KW-1185">Reference proteome</keyword>
<dbReference type="Proteomes" id="UP001306508">
    <property type="component" value="Unassembled WGS sequence"/>
</dbReference>
<keyword evidence="1" id="KW-0812">Transmembrane</keyword>
<organism evidence="2 3">
    <name type="scientific">Arxiozyma heterogenica</name>
    <dbReference type="NCBI Taxonomy" id="278026"/>
    <lineage>
        <taxon>Eukaryota</taxon>
        <taxon>Fungi</taxon>
        <taxon>Dikarya</taxon>
        <taxon>Ascomycota</taxon>
        <taxon>Saccharomycotina</taxon>
        <taxon>Saccharomycetes</taxon>
        <taxon>Saccharomycetales</taxon>
        <taxon>Saccharomycetaceae</taxon>
        <taxon>Arxiozyma</taxon>
    </lineage>
</organism>
<accession>A0AAN7WN58</accession>
<dbReference type="AlphaFoldDB" id="A0AAN7WN58"/>
<evidence type="ECO:0000313" key="2">
    <source>
        <dbReference type="EMBL" id="KAK5780970.1"/>
    </source>
</evidence>
<dbReference type="GO" id="GO:0005886">
    <property type="term" value="C:plasma membrane"/>
    <property type="evidence" value="ECO:0007669"/>
    <property type="project" value="TreeGrafter"/>
</dbReference>
<protein>
    <recommendedName>
        <fullName evidence="4">[PSI+] induction protein 2</fullName>
    </recommendedName>
</protein>
<keyword evidence="1" id="KW-1133">Transmembrane helix</keyword>
<comment type="caution">
    <text evidence="2">The sequence shown here is derived from an EMBL/GenBank/DDBJ whole genome shotgun (WGS) entry which is preliminary data.</text>
</comment>
<evidence type="ECO:0000313" key="3">
    <source>
        <dbReference type="Proteomes" id="UP001306508"/>
    </source>
</evidence>
<dbReference type="GO" id="GO:0005935">
    <property type="term" value="C:cellular bud neck"/>
    <property type="evidence" value="ECO:0007669"/>
    <property type="project" value="TreeGrafter"/>
</dbReference>
<gene>
    <name evidence="2" type="ORF">RI543_001357</name>
</gene>
<name>A0AAN7WN58_9SACH</name>
<proteinExistence type="predicted"/>
<reference evidence="3" key="1">
    <citation type="submission" date="2023-07" db="EMBL/GenBank/DDBJ databases">
        <title>A draft genome of Kazachstania heterogenica Y-27499.</title>
        <authorList>
            <person name="Donic C."/>
            <person name="Kralova J.S."/>
            <person name="Fidel L."/>
            <person name="Ben-Dor S."/>
            <person name="Jung S."/>
        </authorList>
    </citation>
    <scope>NUCLEOTIDE SEQUENCE [LARGE SCALE GENOMIC DNA]</scope>
    <source>
        <strain evidence="3">Y27499</strain>
    </source>
</reference>
<dbReference type="PANTHER" id="PTHR40018">
    <property type="entry name" value="[PSI+] INDUCTION PROTEIN 2"/>
    <property type="match status" value="1"/>
</dbReference>
<evidence type="ECO:0008006" key="4">
    <source>
        <dbReference type="Google" id="ProtNLM"/>
    </source>
</evidence>
<evidence type="ECO:0000256" key="1">
    <source>
        <dbReference type="SAM" id="Phobius"/>
    </source>
</evidence>
<dbReference type="EMBL" id="JAWIZZ010000038">
    <property type="protein sequence ID" value="KAK5780970.1"/>
    <property type="molecule type" value="Genomic_DNA"/>
</dbReference>